<proteinExistence type="predicted"/>
<feature type="region of interest" description="Disordered" evidence="1">
    <location>
        <begin position="54"/>
        <end position="78"/>
    </location>
</feature>
<sequence>MGAKSRHDPKAWPLRGSHRFAAAPLPHERRSLRPKALAELAAVGWRLDEYAKGKWETGDPRHPTVTLLPLFNGTSPPI</sequence>
<evidence type="ECO:0000313" key="2">
    <source>
        <dbReference type="EMBL" id="QVS48840.1"/>
    </source>
</evidence>
<name>A0A8E6RJW9_SALET</name>
<accession>A0A8E6RJW9</accession>
<organism evidence="2">
    <name type="scientific">Salmonella enterica I</name>
    <dbReference type="NCBI Taxonomy" id="59201"/>
    <lineage>
        <taxon>Bacteria</taxon>
        <taxon>Pseudomonadati</taxon>
        <taxon>Pseudomonadota</taxon>
        <taxon>Gammaproteobacteria</taxon>
        <taxon>Enterobacterales</taxon>
        <taxon>Enterobacteriaceae</taxon>
        <taxon>Salmonella</taxon>
    </lineage>
</organism>
<dbReference type="EMBL" id="CP074647">
    <property type="protein sequence ID" value="QVS48840.1"/>
    <property type="molecule type" value="Genomic_DNA"/>
</dbReference>
<protein>
    <submittedName>
        <fullName evidence="2">Uncharacterized protein</fullName>
    </submittedName>
</protein>
<reference evidence="2" key="2">
    <citation type="submission" date="2021-05" db="EMBL/GenBank/DDBJ databases">
        <title>Whole genome PacBio Sequel sequence of Salmonella enterica subsp. enterica.</title>
        <authorList>
            <person name="Hoffmann M."/>
            <person name="Balkey M."/>
            <person name="Luo Y."/>
        </authorList>
    </citation>
    <scope>NUCLEOTIDE SEQUENCE</scope>
    <source>
        <strain evidence="2">CFSAN029662</strain>
    </source>
</reference>
<gene>
    <name evidence="2" type="ORF">VL99_06480</name>
</gene>
<dbReference type="Pfam" id="PF06504">
    <property type="entry name" value="RepC"/>
    <property type="match status" value="1"/>
</dbReference>
<dbReference type="InterPro" id="IPR010522">
    <property type="entry name" value="RepC_bac"/>
</dbReference>
<reference evidence="2" key="1">
    <citation type="submission" date="2018-07" db="EMBL/GenBank/DDBJ databases">
        <authorList>
            <consortium name="GenomeTrakr network: Whole genome sequencing for foodborne pathogen traceback"/>
        </authorList>
    </citation>
    <scope>NUCLEOTIDE SEQUENCE</scope>
    <source>
        <strain evidence="2">CFSAN029662</strain>
    </source>
</reference>
<evidence type="ECO:0000256" key="1">
    <source>
        <dbReference type="SAM" id="MobiDB-lite"/>
    </source>
</evidence>
<dbReference type="AlphaFoldDB" id="A0A8E6RJW9"/>